<sequence>MQRLDHRSTSSGFFTVGDPNIDELFGGGLLLGGINEFVGESGSGKTQLALQTCLTVQLPPDKGGCSGSACFLTTSGVLPTPRLLQLTQEHPLLKSHDCNLSNVHTRSISSPAELSRTLQGIPLLVQQISAAETSSSRLKLLVLDSLAGVFRMAGKTTSETLMERSRELNEISALLHGLASTYNLAVLVINEVNASVNREHLSEAKPPEDYIRDIYYAEQARWFSRGSSLPSEQNFEANLGLVWASQVGLRVMMTRTGRRRFPFDGNNRSKRSAMKDAELDESNENDAILIRRLSIIFSCCSPPSAIDYVVTKAGVCSVGDI</sequence>
<dbReference type="PANTHER" id="PTHR46487:SF1">
    <property type="entry name" value="DNA REPAIR PROTEIN XRCC3"/>
    <property type="match status" value="1"/>
</dbReference>
<dbReference type="InterPro" id="IPR027417">
    <property type="entry name" value="P-loop_NTPase"/>
</dbReference>
<dbReference type="PANTHER" id="PTHR46487">
    <property type="entry name" value="DNA REPAIR PROTEIN XRCC3"/>
    <property type="match status" value="1"/>
</dbReference>
<dbReference type="AlphaFoldDB" id="A0A0C9W147"/>
<keyword evidence="3" id="KW-1185">Reference proteome</keyword>
<evidence type="ECO:0000313" key="2">
    <source>
        <dbReference type="EMBL" id="KIJ45210.1"/>
    </source>
</evidence>
<dbReference type="GO" id="GO:0090656">
    <property type="term" value="P:t-circle formation"/>
    <property type="evidence" value="ECO:0007669"/>
    <property type="project" value="TreeGrafter"/>
</dbReference>
<dbReference type="EMBL" id="KN837113">
    <property type="protein sequence ID" value="KIJ45210.1"/>
    <property type="molecule type" value="Genomic_DNA"/>
</dbReference>
<evidence type="ECO:0000259" key="1">
    <source>
        <dbReference type="PROSITE" id="PS50162"/>
    </source>
</evidence>
<accession>A0A0C9W147</accession>
<dbReference type="GO" id="GO:0005657">
    <property type="term" value="C:replication fork"/>
    <property type="evidence" value="ECO:0007669"/>
    <property type="project" value="TreeGrafter"/>
</dbReference>
<dbReference type="Pfam" id="PF08423">
    <property type="entry name" value="Rad51"/>
    <property type="match status" value="1"/>
</dbReference>
<protein>
    <recommendedName>
        <fullName evidence="1">RecA family profile 1 domain-containing protein</fullName>
    </recommendedName>
</protein>
<dbReference type="Proteomes" id="UP000054279">
    <property type="component" value="Unassembled WGS sequence"/>
</dbReference>
<dbReference type="GO" id="GO:0000400">
    <property type="term" value="F:four-way junction DNA binding"/>
    <property type="evidence" value="ECO:0007669"/>
    <property type="project" value="TreeGrafter"/>
</dbReference>
<reference evidence="2 3" key="1">
    <citation type="submission" date="2014-06" db="EMBL/GenBank/DDBJ databases">
        <title>Evolutionary Origins and Diversification of the Mycorrhizal Mutualists.</title>
        <authorList>
            <consortium name="DOE Joint Genome Institute"/>
            <consortium name="Mycorrhizal Genomics Consortium"/>
            <person name="Kohler A."/>
            <person name="Kuo A."/>
            <person name="Nagy L.G."/>
            <person name="Floudas D."/>
            <person name="Copeland A."/>
            <person name="Barry K.W."/>
            <person name="Cichocki N."/>
            <person name="Veneault-Fourrey C."/>
            <person name="LaButti K."/>
            <person name="Lindquist E.A."/>
            <person name="Lipzen A."/>
            <person name="Lundell T."/>
            <person name="Morin E."/>
            <person name="Murat C."/>
            <person name="Riley R."/>
            <person name="Ohm R."/>
            <person name="Sun H."/>
            <person name="Tunlid A."/>
            <person name="Henrissat B."/>
            <person name="Grigoriev I.V."/>
            <person name="Hibbett D.S."/>
            <person name="Martin F."/>
        </authorList>
    </citation>
    <scope>NUCLEOTIDE SEQUENCE [LARGE SCALE GENOMIC DNA]</scope>
    <source>
        <strain evidence="2 3">SS14</strain>
    </source>
</reference>
<dbReference type="OrthoDB" id="1861185at2759"/>
<dbReference type="InterPro" id="IPR013632">
    <property type="entry name" value="Rad51_C"/>
</dbReference>
<gene>
    <name evidence="2" type="ORF">M422DRAFT_227907</name>
</gene>
<dbReference type="HOGENOM" id="CLU_044372_0_0_1"/>
<name>A0A0C9W147_SPHS4</name>
<evidence type="ECO:0000313" key="3">
    <source>
        <dbReference type="Proteomes" id="UP000054279"/>
    </source>
</evidence>
<dbReference type="InterPro" id="IPR020588">
    <property type="entry name" value="RecA_ATP-bd"/>
</dbReference>
<organism evidence="2 3">
    <name type="scientific">Sphaerobolus stellatus (strain SS14)</name>
    <dbReference type="NCBI Taxonomy" id="990650"/>
    <lineage>
        <taxon>Eukaryota</taxon>
        <taxon>Fungi</taxon>
        <taxon>Dikarya</taxon>
        <taxon>Basidiomycota</taxon>
        <taxon>Agaricomycotina</taxon>
        <taxon>Agaricomycetes</taxon>
        <taxon>Phallomycetidae</taxon>
        <taxon>Geastrales</taxon>
        <taxon>Sphaerobolaceae</taxon>
        <taxon>Sphaerobolus</taxon>
    </lineage>
</organism>
<dbReference type="GO" id="GO:0061982">
    <property type="term" value="P:meiosis I cell cycle process"/>
    <property type="evidence" value="ECO:0007669"/>
    <property type="project" value="UniProtKB-ARBA"/>
</dbReference>
<dbReference type="GO" id="GO:0071140">
    <property type="term" value="P:resolution of mitotic recombination intermediates"/>
    <property type="evidence" value="ECO:0007669"/>
    <property type="project" value="TreeGrafter"/>
</dbReference>
<dbReference type="GO" id="GO:0140664">
    <property type="term" value="F:ATP-dependent DNA damage sensor activity"/>
    <property type="evidence" value="ECO:0007669"/>
    <property type="project" value="InterPro"/>
</dbReference>
<dbReference type="GO" id="GO:0005524">
    <property type="term" value="F:ATP binding"/>
    <property type="evidence" value="ECO:0007669"/>
    <property type="project" value="InterPro"/>
</dbReference>
<feature type="domain" description="RecA family profile 1" evidence="1">
    <location>
        <begin position="10"/>
        <end position="192"/>
    </location>
</feature>
<dbReference type="GO" id="GO:0033065">
    <property type="term" value="C:Rad51C-XRCC3 complex"/>
    <property type="evidence" value="ECO:0007669"/>
    <property type="project" value="TreeGrafter"/>
</dbReference>
<dbReference type="GO" id="GO:0045003">
    <property type="term" value="P:double-strand break repair via synthesis-dependent strand annealing"/>
    <property type="evidence" value="ECO:0007669"/>
    <property type="project" value="TreeGrafter"/>
</dbReference>
<dbReference type="GO" id="GO:0000722">
    <property type="term" value="P:telomere maintenance via recombination"/>
    <property type="evidence" value="ECO:0007669"/>
    <property type="project" value="TreeGrafter"/>
</dbReference>
<dbReference type="Gene3D" id="3.40.50.300">
    <property type="entry name" value="P-loop containing nucleotide triphosphate hydrolases"/>
    <property type="match status" value="1"/>
</dbReference>
<dbReference type="PROSITE" id="PS50162">
    <property type="entry name" value="RECA_2"/>
    <property type="match status" value="1"/>
</dbReference>
<dbReference type="SUPFAM" id="SSF52540">
    <property type="entry name" value="P-loop containing nucleoside triphosphate hydrolases"/>
    <property type="match status" value="1"/>
</dbReference>
<proteinExistence type="predicted"/>